<protein>
    <submittedName>
        <fullName evidence="1">Putative lumazine-binding</fullName>
    </submittedName>
</protein>
<keyword evidence="2" id="KW-1185">Reference proteome</keyword>
<evidence type="ECO:0000313" key="1">
    <source>
        <dbReference type="EMBL" id="KPA90069.1"/>
    </source>
</evidence>
<comment type="caution">
    <text evidence="1">The sequence shown here is derived from an EMBL/GenBank/DDBJ whole genome shotgun (WGS) entry which is preliminary data.</text>
</comment>
<gene>
    <name evidence="1" type="ORF">PF66_03202</name>
</gene>
<dbReference type="Pfam" id="PF12893">
    <property type="entry name" value="Lumazine_bd_2"/>
    <property type="match status" value="1"/>
</dbReference>
<evidence type="ECO:0000313" key="2">
    <source>
        <dbReference type="Proteomes" id="UP000037931"/>
    </source>
</evidence>
<dbReference type="STRING" id="50340.PF66_03202"/>
<dbReference type="InterPro" id="IPR039437">
    <property type="entry name" value="FrzH/put_lumazine-bd"/>
</dbReference>
<sequence length="128" mass="14184">MTSHLKPIATTEYDAVIQAAQAYIEGYRTADIARINSAFHQDAIMWGYSGNDLLQGPAIPVFESFFESLGASPNARSRLDILAIAPTAAVVRVDMENDVMGASFHDFLSLLKVDGQWKIISKIFQRYD</sequence>
<dbReference type="PATRIC" id="fig|50340.43.peg.500"/>
<dbReference type="AlphaFoldDB" id="A0A0N0E3G7"/>
<name>A0A0N0E3G7_9PSED</name>
<organism evidence="1 2">
    <name type="scientific">Pseudomonas asplenii</name>
    <dbReference type="NCBI Taxonomy" id="53407"/>
    <lineage>
        <taxon>Bacteria</taxon>
        <taxon>Pseudomonadati</taxon>
        <taxon>Pseudomonadota</taxon>
        <taxon>Gammaproteobacteria</taxon>
        <taxon>Pseudomonadales</taxon>
        <taxon>Pseudomonadaceae</taxon>
        <taxon>Pseudomonas</taxon>
    </lineage>
</organism>
<dbReference type="Proteomes" id="UP000037931">
    <property type="component" value="Unassembled WGS sequence"/>
</dbReference>
<accession>A0A0N0E3G7</accession>
<dbReference type="OrthoDB" id="5676998at2"/>
<dbReference type="Gene3D" id="3.10.450.50">
    <property type="match status" value="1"/>
</dbReference>
<dbReference type="InterPro" id="IPR032710">
    <property type="entry name" value="NTF2-like_dom_sf"/>
</dbReference>
<dbReference type="SUPFAM" id="SSF54427">
    <property type="entry name" value="NTF2-like"/>
    <property type="match status" value="1"/>
</dbReference>
<dbReference type="RefSeq" id="WP_054063201.1">
    <property type="nucleotide sequence ID" value="NZ_JSYZ01000011.1"/>
</dbReference>
<dbReference type="EMBL" id="JSYZ01000011">
    <property type="protein sequence ID" value="KPA90069.1"/>
    <property type="molecule type" value="Genomic_DNA"/>
</dbReference>
<proteinExistence type="predicted"/>
<reference evidence="1 2" key="1">
    <citation type="journal article" date="2015" name="PLoS ONE">
        <title>Rice-Infecting Pseudomonas Genomes Are Highly Accessorized and Harbor Multiple Putative Virulence Mechanisms to Cause Sheath Brown Rot.</title>
        <authorList>
            <person name="Quibod I.L."/>
            <person name="Grande G."/>
            <person name="Oreiro E.G."/>
            <person name="Borja F.N."/>
            <person name="Dossa G.S."/>
            <person name="Mauleon R."/>
            <person name="Cruz C.V."/>
            <person name="Oliva R."/>
        </authorList>
    </citation>
    <scope>NUCLEOTIDE SEQUENCE [LARGE SCALE GENOMIC DNA]</scope>
    <source>
        <strain evidence="1 2">IRRI 6609</strain>
    </source>
</reference>